<dbReference type="PANTHER" id="PTHR31021:SF1">
    <property type="entry name" value="CHROMOSOME UNDETERMINED SCAFFOLD_56, WHOLE GENOME SHOTGUN SEQUENCE"/>
    <property type="match status" value="1"/>
</dbReference>
<protein>
    <recommendedName>
        <fullName evidence="3">APCDD1 domain-containing protein</fullName>
    </recommendedName>
</protein>
<name>A0A4U1IDD5_9BURK</name>
<evidence type="ECO:0000313" key="1">
    <source>
        <dbReference type="EMBL" id="TKC91664.1"/>
    </source>
</evidence>
<dbReference type="GO" id="GO:0005886">
    <property type="term" value="C:plasma membrane"/>
    <property type="evidence" value="ECO:0007669"/>
    <property type="project" value="InterPro"/>
</dbReference>
<dbReference type="AlphaFoldDB" id="A0A4U1IDD5"/>
<evidence type="ECO:0000313" key="2">
    <source>
        <dbReference type="Proteomes" id="UP000305539"/>
    </source>
</evidence>
<dbReference type="PANTHER" id="PTHR31021">
    <property type="entry name" value="ADENOMATOSIS POLYPOSIS COLI DOWN-REGULATED 1"/>
    <property type="match status" value="1"/>
</dbReference>
<keyword evidence="2" id="KW-1185">Reference proteome</keyword>
<sequence>MTVEKIKHAVLGDWVSIAPELRPSALKNPDGTLKPFYLTRDFRALPDDRFELTVTSTVDPYGKTPLARIFIRGHMLWRGDHPIAVGAQKVDFVADEAYEVTPLVQGFADLLNQVATQGYAKWEAGNAQSVFGKTFAPFGLTAGKNFMEYDLVYLSHDMLFWGARNIDGRGFDTEENRPTNLQIPLVRK</sequence>
<gene>
    <name evidence="1" type="ORF">FAZ69_04260</name>
</gene>
<dbReference type="InterPro" id="IPR042425">
    <property type="entry name" value="APCDD1"/>
</dbReference>
<dbReference type="OrthoDB" id="8246627at2"/>
<organism evidence="1 2">
    <name type="scientific">Trinickia terrae</name>
    <dbReference type="NCBI Taxonomy" id="2571161"/>
    <lineage>
        <taxon>Bacteria</taxon>
        <taxon>Pseudomonadati</taxon>
        <taxon>Pseudomonadota</taxon>
        <taxon>Betaproteobacteria</taxon>
        <taxon>Burkholderiales</taxon>
        <taxon>Burkholderiaceae</taxon>
        <taxon>Trinickia</taxon>
    </lineage>
</organism>
<dbReference type="EMBL" id="SWJE01000002">
    <property type="protein sequence ID" value="TKC91664.1"/>
    <property type="molecule type" value="Genomic_DNA"/>
</dbReference>
<reference evidence="1 2" key="1">
    <citation type="submission" date="2019-04" db="EMBL/GenBank/DDBJ databases">
        <title>Trinickia sp. 7GSK02, isolated from subtropical forest soil.</title>
        <authorList>
            <person name="Gao Z.-H."/>
            <person name="Qiu L.-H."/>
        </authorList>
    </citation>
    <scope>NUCLEOTIDE SEQUENCE [LARGE SCALE GENOMIC DNA]</scope>
    <source>
        <strain evidence="1 2">7GSK02</strain>
    </source>
</reference>
<dbReference type="RefSeq" id="WP_136892700.1">
    <property type="nucleotide sequence ID" value="NZ_SWJE01000002.1"/>
</dbReference>
<dbReference type="GO" id="GO:0017147">
    <property type="term" value="F:Wnt-protein binding"/>
    <property type="evidence" value="ECO:0007669"/>
    <property type="project" value="InterPro"/>
</dbReference>
<comment type="caution">
    <text evidence="1">The sequence shown here is derived from an EMBL/GenBank/DDBJ whole genome shotgun (WGS) entry which is preliminary data.</text>
</comment>
<proteinExistence type="predicted"/>
<dbReference type="GO" id="GO:0030178">
    <property type="term" value="P:negative regulation of Wnt signaling pathway"/>
    <property type="evidence" value="ECO:0007669"/>
    <property type="project" value="InterPro"/>
</dbReference>
<accession>A0A4U1IDD5</accession>
<evidence type="ECO:0008006" key="3">
    <source>
        <dbReference type="Google" id="ProtNLM"/>
    </source>
</evidence>
<dbReference type="Proteomes" id="UP000305539">
    <property type="component" value="Unassembled WGS sequence"/>
</dbReference>